<proteinExistence type="predicted"/>
<accession>A0AA37SN93</accession>
<name>A0AA37SN93_9BACT</name>
<evidence type="ECO:0000313" key="3">
    <source>
        <dbReference type="Proteomes" id="UP001156666"/>
    </source>
</evidence>
<dbReference type="EMBL" id="BSOH01000014">
    <property type="protein sequence ID" value="GLR17731.1"/>
    <property type="molecule type" value="Genomic_DNA"/>
</dbReference>
<gene>
    <name evidence="2" type="ORF">GCM10007940_23460</name>
</gene>
<evidence type="ECO:0000313" key="2">
    <source>
        <dbReference type="EMBL" id="GLR17731.1"/>
    </source>
</evidence>
<organism evidence="2 3">
    <name type="scientific">Portibacter lacus</name>
    <dbReference type="NCBI Taxonomy" id="1099794"/>
    <lineage>
        <taxon>Bacteria</taxon>
        <taxon>Pseudomonadati</taxon>
        <taxon>Bacteroidota</taxon>
        <taxon>Saprospiria</taxon>
        <taxon>Saprospirales</taxon>
        <taxon>Haliscomenobacteraceae</taxon>
        <taxon>Portibacter</taxon>
    </lineage>
</organism>
<reference evidence="2" key="1">
    <citation type="journal article" date="2014" name="Int. J. Syst. Evol. Microbiol.">
        <title>Complete genome sequence of Corynebacterium casei LMG S-19264T (=DSM 44701T), isolated from a smear-ripened cheese.</title>
        <authorList>
            <consortium name="US DOE Joint Genome Institute (JGI-PGF)"/>
            <person name="Walter F."/>
            <person name="Albersmeier A."/>
            <person name="Kalinowski J."/>
            <person name="Ruckert C."/>
        </authorList>
    </citation>
    <scope>NUCLEOTIDE SEQUENCE</scope>
    <source>
        <strain evidence="2">NBRC 108769</strain>
    </source>
</reference>
<protein>
    <recommendedName>
        <fullName evidence="1">Pappalysin-1 SD scarf domain-containing protein</fullName>
    </recommendedName>
</protein>
<dbReference type="Pfam" id="PF25900">
    <property type="entry name" value="PAPPA"/>
    <property type="match status" value="1"/>
</dbReference>
<keyword evidence="3" id="KW-1185">Reference proteome</keyword>
<dbReference type="InterPro" id="IPR058897">
    <property type="entry name" value="PAPPA_SD_C"/>
</dbReference>
<sequence length="162" mass="18000">MLNSENEIPLSQFGDGIIEFSSEYRPAPGPWSSFVILGEPDTYPDYGDEVTAWASKTKDDADEMIAIAFDTAQYVNNISIYETYNPGAVSAVSVRNKENGSWVPVYSDGYELNLKAESRIMQIDFPTTTFLVDAVKINIASKVIKGWNEIDAVSISGFYEKE</sequence>
<dbReference type="Gene3D" id="2.60.120.260">
    <property type="entry name" value="Galactose-binding domain-like"/>
    <property type="match status" value="1"/>
</dbReference>
<dbReference type="Proteomes" id="UP001156666">
    <property type="component" value="Unassembled WGS sequence"/>
</dbReference>
<dbReference type="AlphaFoldDB" id="A0AA37SN93"/>
<reference evidence="2" key="2">
    <citation type="submission" date="2023-01" db="EMBL/GenBank/DDBJ databases">
        <title>Draft genome sequence of Portibacter lacus strain NBRC 108769.</title>
        <authorList>
            <person name="Sun Q."/>
            <person name="Mori K."/>
        </authorList>
    </citation>
    <scope>NUCLEOTIDE SEQUENCE</scope>
    <source>
        <strain evidence="2">NBRC 108769</strain>
    </source>
</reference>
<feature type="domain" description="Pappalysin-1 SD scarf" evidence="1">
    <location>
        <begin position="22"/>
        <end position="157"/>
    </location>
</feature>
<comment type="caution">
    <text evidence="2">The sequence shown here is derived from an EMBL/GenBank/DDBJ whole genome shotgun (WGS) entry which is preliminary data.</text>
</comment>
<evidence type="ECO:0000259" key="1">
    <source>
        <dbReference type="Pfam" id="PF25900"/>
    </source>
</evidence>